<accession>A0A8S5MYS8</accession>
<protein>
    <submittedName>
        <fullName evidence="1">Uncharacterized protein</fullName>
    </submittedName>
</protein>
<reference evidence="1" key="1">
    <citation type="journal article" date="2021" name="Proc. Natl. Acad. Sci. U.S.A.">
        <title>A Catalog of Tens of Thousands of Viruses from Human Metagenomes Reveals Hidden Associations with Chronic Diseases.</title>
        <authorList>
            <person name="Tisza M.J."/>
            <person name="Buck C.B."/>
        </authorList>
    </citation>
    <scope>NUCLEOTIDE SEQUENCE</scope>
    <source>
        <strain evidence="1">CtCop38</strain>
    </source>
</reference>
<organism evidence="1">
    <name type="scientific">Myoviridae sp. ctCop38</name>
    <dbReference type="NCBI Taxonomy" id="2826632"/>
    <lineage>
        <taxon>Viruses</taxon>
        <taxon>Duplodnaviria</taxon>
        <taxon>Heunggongvirae</taxon>
        <taxon>Uroviricota</taxon>
        <taxon>Caudoviricetes</taxon>
    </lineage>
</organism>
<evidence type="ECO:0000313" key="1">
    <source>
        <dbReference type="EMBL" id="DAD87356.1"/>
    </source>
</evidence>
<dbReference type="EMBL" id="BK015019">
    <property type="protein sequence ID" value="DAD87356.1"/>
    <property type="molecule type" value="Genomic_DNA"/>
</dbReference>
<proteinExistence type="predicted"/>
<sequence>MEKQIYYDYLEELRQSGVTNMFGAVPYLMREFDLSHDEASKILSDWMGSYKQPE</sequence>
<name>A0A8S5MYS8_9CAUD</name>